<gene>
    <name evidence="4" type="ORF">Vbra_20600</name>
</gene>
<reference evidence="4 5" key="1">
    <citation type="submission" date="2014-11" db="EMBL/GenBank/DDBJ databases">
        <authorList>
            <person name="Zhu J."/>
            <person name="Qi W."/>
            <person name="Song R."/>
        </authorList>
    </citation>
    <scope>NUCLEOTIDE SEQUENCE [LARGE SCALE GENOMIC DNA]</scope>
</reference>
<feature type="transmembrane region" description="Helical" evidence="2">
    <location>
        <begin position="229"/>
        <end position="248"/>
    </location>
</feature>
<name>A0A0G4EPW6_VITBC</name>
<dbReference type="EMBL" id="CDMY01000278">
    <property type="protein sequence ID" value="CEL99320.1"/>
    <property type="molecule type" value="Genomic_DNA"/>
</dbReference>
<feature type="chain" id="PRO_5012768509" description="TRP C-terminal domain-containing protein" evidence="3">
    <location>
        <begin position="16"/>
        <end position="431"/>
    </location>
</feature>
<evidence type="ECO:0000256" key="1">
    <source>
        <dbReference type="SAM" id="MobiDB-lite"/>
    </source>
</evidence>
<feature type="region of interest" description="Disordered" evidence="1">
    <location>
        <begin position="356"/>
        <end position="431"/>
    </location>
</feature>
<feature type="signal peptide" evidence="3">
    <location>
        <begin position="1"/>
        <end position="15"/>
    </location>
</feature>
<feature type="compositionally biased region" description="Basic and acidic residues" evidence="1">
    <location>
        <begin position="414"/>
        <end position="431"/>
    </location>
</feature>
<keyword evidence="2" id="KW-0812">Transmembrane</keyword>
<feature type="transmembrane region" description="Helical" evidence="2">
    <location>
        <begin position="66"/>
        <end position="91"/>
    </location>
</feature>
<keyword evidence="2" id="KW-1133">Transmembrane helix</keyword>
<protein>
    <recommendedName>
        <fullName evidence="6">TRP C-terminal domain-containing protein</fullName>
    </recommendedName>
</protein>
<evidence type="ECO:0008006" key="6">
    <source>
        <dbReference type="Google" id="ProtNLM"/>
    </source>
</evidence>
<proteinExistence type="predicted"/>
<organism evidence="4 5">
    <name type="scientific">Vitrella brassicaformis (strain CCMP3155)</name>
    <dbReference type="NCBI Taxonomy" id="1169540"/>
    <lineage>
        <taxon>Eukaryota</taxon>
        <taxon>Sar</taxon>
        <taxon>Alveolata</taxon>
        <taxon>Colpodellida</taxon>
        <taxon>Vitrellaceae</taxon>
        <taxon>Vitrella</taxon>
    </lineage>
</organism>
<feature type="transmembrane region" description="Helical" evidence="2">
    <location>
        <begin position="169"/>
        <end position="191"/>
    </location>
</feature>
<evidence type="ECO:0000256" key="2">
    <source>
        <dbReference type="SAM" id="Phobius"/>
    </source>
</evidence>
<sequence length="431" mass="47841">MIAFHLCFALVRIYASEIPQRPASEDHHQAARRCLAHFLSMEPPPPASWDKTNDAIFKMMRRYIDLFTYLLVHMVNPACVVVVSQMLHCVAIKSSDGSVARRYFYAGSHTCAPEGLIFVVLGIPVSILAVMFLLIVFPFALCLHLFFTPRLPILEDSFRSLELSYKEEYRWWDVTLVFRRLFLLSGAVLIIDPLVRARFLFAGCLVVLLVHLLVRPFRYWFDDAMESITLANLVIVSGGSACVLSAWHEADVDVDAEGKIYGVNPSPSWSQFLGFLLLLPIIPWCGYAWMNVEVFLQRVAKLLGLGKSQDAGGRPVTSPSPAPSSQGSLSHIHSSILESLSHPRRRTDAAQHMAIEPLLPPPAPSPPAAAAAPPDSGDDDMRRWRARRLSRTGREDDVSAGQSRRGSRSSPLPPDHDAPPDSRAGEDRQGG</sequence>
<keyword evidence="3" id="KW-0732">Signal</keyword>
<evidence type="ECO:0000313" key="4">
    <source>
        <dbReference type="EMBL" id="CEL99320.1"/>
    </source>
</evidence>
<keyword evidence="5" id="KW-1185">Reference proteome</keyword>
<feature type="region of interest" description="Disordered" evidence="1">
    <location>
        <begin position="308"/>
        <end position="330"/>
    </location>
</feature>
<keyword evidence="2" id="KW-0472">Membrane</keyword>
<dbReference type="Proteomes" id="UP000041254">
    <property type="component" value="Unassembled WGS sequence"/>
</dbReference>
<feature type="transmembrane region" description="Helical" evidence="2">
    <location>
        <begin position="268"/>
        <end position="289"/>
    </location>
</feature>
<dbReference type="InParanoid" id="A0A0G4EPW6"/>
<dbReference type="VEuPathDB" id="CryptoDB:Vbra_20600"/>
<dbReference type="AlphaFoldDB" id="A0A0G4EPW6"/>
<feature type="transmembrane region" description="Helical" evidence="2">
    <location>
        <begin position="197"/>
        <end position="217"/>
    </location>
</feature>
<evidence type="ECO:0000256" key="3">
    <source>
        <dbReference type="SAM" id="SignalP"/>
    </source>
</evidence>
<feature type="compositionally biased region" description="Pro residues" evidence="1">
    <location>
        <begin position="358"/>
        <end position="367"/>
    </location>
</feature>
<accession>A0A0G4EPW6</accession>
<evidence type="ECO:0000313" key="5">
    <source>
        <dbReference type="Proteomes" id="UP000041254"/>
    </source>
</evidence>